<reference evidence="2 3" key="1">
    <citation type="submission" date="2019-01" db="EMBL/GenBank/DDBJ databases">
        <title>Draft genome sequence of Psathyrella aberdarensis IHI B618.</title>
        <authorList>
            <person name="Buettner E."/>
            <person name="Kellner H."/>
        </authorList>
    </citation>
    <scope>NUCLEOTIDE SEQUENCE [LARGE SCALE GENOMIC DNA]</scope>
    <source>
        <strain evidence="2 3">IHI B618</strain>
    </source>
</reference>
<evidence type="ECO:0000313" key="3">
    <source>
        <dbReference type="Proteomes" id="UP000290288"/>
    </source>
</evidence>
<feature type="coiled-coil region" evidence="1">
    <location>
        <begin position="169"/>
        <end position="196"/>
    </location>
</feature>
<dbReference type="Proteomes" id="UP000290288">
    <property type="component" value="Unassembled WGS sequence"/>
</dbReference>
<comment type="caution">
    <text evidence="2">The sequence shown here is derived from an EMBL/GenBank/DDBJ whole genome shotgun (WGS) entry which is preliminary data.</text>
</comment>
<dbReference type="EMBL" id="SDEE01000449">
    <property type="protein sequence ID" value="RXW16325.1"/>
    <property type="molecule type" value="Genomic_DNA"/>
</dbReference>
<protein>
    <submittedName>
        <fullName evidence="2">Uncharacterized protein</fullName>
    </submittedName>
</protein>
<dbReference type="OrthoDB" id="4179406at2759"/>
<proteinExistence type="predicted"/>
<sequence>MRIVRLAVRYFRYPVIVILFLFFILSLLNKVTTSLSSAFSSICYAPGFGLTPICKWVTQMALPPGGAHGPHKVTWADYQNTFEQLAEDSPTSTSGTSGSNLSLYIKKAEMATADLIALIRLSDLHFKNSLVDTLSEFIQDARIAGTSLRRLDSQINGVIADVRVIDLAMEAIYANLDRLEEKLSTLRDIVAQENKMVGEAKEELLANLWTMLGGNRKDLRNLNRNLNLLHDLTLYRKRALAHVVATLHALQSVSQDVEDMREGLAAPNLRWKHG</sequence>
<dbReference type="AlphaFoldDB" id="A0A4Q2DCY8"/>
<accession>A0A4Q2DCY8</accession>
<dbReference type="STRING" id="2316362.A0A4Q2DCY8"/>
<evidence type="ECO:0000256" key="1">
    <source>
        <dbReference type="SAM" id="Coils"/>
    </source>
</evidence>
<gene>
    <name evidence="2" type="ORF">EST38_g9519</name>
</gene>
<keyword evidence="3" id="KW-1185">Reference proteome</keyword>
<evidence type="ECO:0000313" key="2">
    <source>
        <dbReference type="EMBL" id="RXW16325.1"/>
    </source>
</evidence>
<organism evidence="2 3">
    <name type="scientific">Candolleomyces aberdarensis</name>
    <dbReference type="NCBI Taxonomy" id="2316362"/>
    <lineage>
        <taxon>Eukaryota</taxon>
        <taxon>Fungi</taxon>
        <taxon>Dikarya</taxon>
        <taxon>Basidiomycota</taxon>
        <taxon>Agaricomycotina</taxon>
        <taxon>Agaricomycetes</taxon>
        <taxon>Agaricomycetidae</taxon>
        <taxon>Agaricales</taxon>
        <taxon>Agaricineae</taxon>
        <taxon>Psathyrellaceae</taxon>
        <taxon>Candolleomyces</taxon>
    </lineage>
</organism>
<keyword evidence="1" id="KW-0175">Coiled coil</keyword>
<name>A0A4Q2DCY8_9AGAR</name>